<gene>
    <name evidence="2" type="ORF">V7S43_017853</name>
</gene>
<dbReference type="AlphaFoldDB" id="A0ABD3ES97"/>
<feature type="compositionally biased region" description="Basic and acidic residues" evidence="1">
    <location>
        <begin position="16"/>
        <end position="30"/>
    </location>
</feature>
<protein>
    <submittedName>
        <fullName evidence="2">Uncharacterized protein</fullName>
    </submittedName>
</protein>
<sequence>MGGNLSVVCGLSASDSDRDVQLHQSKDFARSFDQPSSGRGRSLSTATDSSVASILSNSEQLIPDAYMPKDIQVLSQRRQRHGHHHMISRSSYGKSSSRVSSSSSRGVGTVRVLRNTVNDIPASVNKRYNFGIKTASSSFGYSDDETANPAQRMDNSRLNVQELRVK</sequence>
<dbReference type="Proteomes" id="UP001632037">
    <property type="component" value="Unassembled WGS sequence"/>
</dbReference>
<reference evidence="2 3" key="1">
    <citation type="submission" date="2024-09" db="EMBL/GenBank/DDBJ databases">
        <title>Genome sequencing and assembly of Phytophthora oleae, isolate VK10A, causative agent of rot of olive drupes.</title>
        <authorList>
            <person name="Conti Taguali S."/>
            <person name="Riolo M."/>
            <person name="La Spada F."/>
            <person name="Cacciola S.O."/>
            <person name="Dionisio G."/>
        </authorList>
    </citation>
    <scope>NUCLEOTIDE SEQUENCE [LARGE SCALE GENOMIC DNA]</scope>
    <source>
        <strain evidence="2 3">VK10A</strain>
    </source>
</reference>
<feature type="compositionally biased region" description="Basic residues" evidence="1">
    <location>
        <begin position="77"/>
        <end position="87"/>
    </location>
</feature>
<feature type="region of interest" description="Disordered" evidence="1">
    <location>
        <begin position="69"/>
        <end position="107"/>
    </location>
</feature>
<feature type="region of interest" description="Disordered" evidence="1">
    <location>
        <begin position="16"/>
        <end position="49"/>
    </location>
</feature>
<dbReference type="EMBL" id="JBIMZQ010000067">
    <property type="protein sequence ID" value="KAL3657192.1"/>
    <property type="molecule type" value="Genomic_DNA"/>
</dbReference>
<evidence type="ECO:0000256" key="1">
    <source>
        <dbReference type="SAM" id="MobiDB-lite"/>
    </source>
</evidence>
<accession>A0ABD3ES97</accession>
<feature type="region of interest" description="Disordered" evidence="1">
    <location>
        <begin position="138"/>
        <end position="166"/>
    </location>
</feature>
<feature type="compositionally biased region" description="Polar residues" evidence="1">
    <location>
        <begin position="33"/>
        <end position="49"/>
    </location>
</feature>
<feature type="compositionally biased region" description="Low complexity" evidence="1">
    <location>
        <begin position="88"/>
        <end position="107"/>
    </location>
</feature>
<evidence type="ECO:0000313" key="2">
    <source>
        <dbReference type="EMBL" id="KAL3657192.1"/>
    </source>
</evidence>
<keyword evidence="3" id="KW-1185">Reference proteome</keyword>
<evidence type="ECO:0000313" key="3">
    <source>
        <dbReference type="Proteomes" id="UP001632037"/>
    </source>
</evidence>
<comment type="caution">
    <text evidence="2">The sequence shown here is derived from an EMBL/GenBank/DDBJ whole genome shotgun (WGS) entry which is preliminary data.</text>
</comment>
<organism evidence="2 3">
    <name type="scientific">Phytophthora oleae</name>
    <dbReference type="NCBI Taxonomy" id="2107226"/>
    <lineage>
        <taxon>Eukaryota</taxon>
        <taxon>Sar</taxon>
        <taxon>Stramenopiles</taxon>
        <taxon>Oomycota</taxon>
        <taxon>Peronosporomycetes</taxon>
        <taxon>Peronosporales</taxon>
        <taxon>Peronosporaceae</taxon>
        <taxon>Phytophthora</taxon>
    </lineage>
</organism>
<name>A0ABD3ES97_9STRA</name>
<proteinExistence type="predicted"/>